<dbReference type="GO" id="GO:0016835">
    <property type="term" value="F:carbon-oxygen lyase activity"/>
    <property type="evidence" value="ECO:0007669"/>
    <property type="project" value="UniProtKB-UniRule"/>
</dbReference>
<dbReference type="InterPro" id="IPR046348">
    <property type="entry name" value="SIS_dom_sf"/>
</dbReference>
<dbReference type="HOGENOM" id="CLU_049049_1_1_9"/>
<evidence type="ECO:0000256" key="6">
    <source>
        <dbReference type="ARBA" id="ARBA00060672"/>
    </source>
</evidence>
<evidence type="ECO:0000256" key="5">
    <source>
        <dbReference type="ARBA" id="ARBA00060595"/>
    </source>
</evidence>
<keyword evidence="2 12" id="KW-0456">Lyase</keyword>
<dbReference type="FunFam" id="3.40.50.10490:FF:000014">
    <property type="entry name" value="N-acetylmuramic acid 6-phosphate etherase"/>
    <property type="match status" value="1"/>
</dbReference>
<comment type="similarity">
    <text evidence="7 12">Belongs to the GCKR-like family. MurNAc-6-P etherase subfamily.</text>
</comment>
<reference evidence="14 15" key="1">
    <citation type="submission" date="2011-01" db="EMBL/GenBank/DDBJ databases">
        <authorList>
            <person name="Muzny D."/>
            <person name="Qin X."/>
            <person name="Deng J."/>
            <person name="Jiang H."/>
            <person name="Liu Y."/>
            <person name="Qu J."/>
            <person name="Song X.-Z."/>
            <person name="Zhang L."/>
            <person name="Thornton R."/>
            <person name="Coyle M."/>
            <person name="Francisco L."/>
            <person name="Jackson L."/>
            <person name="Javaid M."/>
            <person name="Korchina V."/>
            <person name="Kovar C."/>
            <person name="Mata R."/>
            <person name="Mathew T."/>
            <person name="Ngo R."/>
            <person name="Nguyen L."/>
            <person name="Nguyen N."/>
            <person name="Okwuonu G."/>
            <person name="Ongeri F."/>
            <person name="Pham C."/>
            <person name="Simmons D."/>
            <person name="Wilczek-Boney K."/>
            <person name="Hale W."/>
            <person name="Jakkamsetti A."/>
            <person name="Pham P."/>
            <person name="Ruth R."/>
            <person name="San Lucas F."/>
            <person name="Warren J."/>
            <person name="Zhang J."/>
            <person name="Zhao Z."/>
            <person name="Zhou C."/>
            <person name="Zhu D."/>
            <person name="Lee S."/>
            <person name="Bess C."/>
            <person name="Blankenburg K."/>
            <person name="Forbes L."/>
            <person name="Fu Q."/>
            <person name="Gubbala S."/>
            <person name="Hirani K."/>
            <person name="Jayaseelan J.C."/>
            <person name="Lara F."/>
            <person name="Munidasa M."/>
            <person name="Palculict T."/>
            <person name="Patil S."/>
            <person name="Pu L.-L."/>
            <person name="Saada N."/>
            <person name="Tang L."/>
            <person name="Weissenberger G."/>
            <person name="Zhu Y."/>
            <person name="Hemphill L."/>
            <person name="Shang Y."/>
            <person name="Youmans B."/>
            <person name="Ayvaz T."/>
            <person name="Ross M."/>
            <person name="Santibanez J."/>
            <person name="Aqrawi P."/>
            <person name="Gross S."/>
            <person name="Joshi V."/>
            <person name="Fowler G."/>
            <person name="Nazareth L."/>
            <person name="Reid J."/>
            <person name="Worley K."/>
            <person name="Petrosino J."/>
            <person name="Highlander S."/>
            <person name="Gibbs R."/>
        </authorList>
    </citation>
    <scope>NUCLEOTIDE SEQUENCE [LARGE SCALE GENOMIC DNA]</scope>
    <source>
        <strain evidence="14 15">ATCC 12755</strain>
    </source>
</reference>
<dbReference type="GO" id="GO:0009254">
    <property type="term" value="P:peptidoglycan turnover"/>
    <property type="evidence" value="ECO:0007669"/>
    <property type="project" value="TreeGrafter"/>
</dbReference>
<evidence type="ECO:0000256" key="8">
    <source>
        <dbReference type="ARBA" id="ARBA00067056"/>
    </source>
</evidence>
<evidence type="ECO:0000313" key="14">
    <source>
        <dbReference type="EMBL" id="EGC70821.1"/>
    </source>
</evidence>
<dbReference type="AlphaFoldDB" id="F0EGA1"/>
<dbReference type="GO" id="GO:0097367">
    <property type="term" value="F:carbohydrate derivative binding"/>
    <property type="evidence" value="ECO:0007669"/>
    <property type="project" value="InterPro"/>
</dbReference>
<dbReference type="InterPro" id="IPR040190">
    <property type="entry name" value="MURQ/GCKR"/>
</dbReference>
<comment type="subunit">
    <text evidence="1 12">Homodimer.</text>
</comment>
<dbReference type="PANTHER" id="PTHR10088:SF4">
    <property type="entry name" value="GLUCOKINASE REGULATORY PROTEIN"/>
    <property type="match status" value="1"/>
</dbReference>
<comment type="catalytic activity">
    <reaction evidence="4 12">
        <text>N-acetyl-D-muramate 6-phosphate + H2O = N-acetyl-D-glucosamine 6-phosphate + (R)-lactate</text>
        <dbReference type="Rhea" id="RHEA:26410"/>
        <dbReference type="ChEBI" id="CHEBI:15377"/>
        <dbReference type="ChEBI" id="CHEBI:16004"/>
        <dbReference type="ChEBI" id="CHEBI:57513"/>
        <dbReference type="ChEBI" id="CHEBI:58722"/>
        <dbReference type="EC" id="4.2.1.126"/>
    </reaction>
</comment>
<comment type="miscellaneous">
    <text evidence="12">A lyase-type mechanism (elimination/hydration) is suggested for the cleavage of the lactyl ether bond of MurNAc 6-phosphate, with the formation of an alpha,beta-unsaturated aldehyde intermediate with (E)-stereochemistry, followed by the syn addition of water to give product.</text>
</comment>
<dbReference type="NCBIfam" id="NF009222">
    <property type="entry name" value="PRK12570.1"/>
    <property type="match status" value="1"/>
</dbReference>
<evidence type="ECO:0000256" key="2">
    <source>
        <dbReference type="ARBA" id="ARBA00023239"/>
    </source>
</evidence>
<accession>F0EGA1</accession>
<evidence type="ECO:0000259" key="13">
    <source>
        <dbReference type="PROSITE" id="PS51464"/>
    </source>
</evidence>
<dbReference type="GO" id="GO:0016803">
    <property type="term" value="F:ether hydrolase activity"/>
    <property type="evidence" value="ECO:0007669"/>
    <property type="project" value="TreeGrafter"/>
</dbReference>
<keyword evidence="3 12" id="KW-0119">Carbohydrate metabolism</keyword>
<sequence length="305" mass="32599">MIPMNKINLDKLTTERRNSETSNLDEMTILEACQKMNQEDQKVAYAVENEIPSIEKVIEQTIAAFKKGGRLIYLGAGTSGRLGVLDAAECVPTFGVSPEMVVGLIAGGEEAMTVAVEGAEDSLTLGKQDLVDLKLNPNDMVIGIAASGRTPYVIGALDYANELGATTATIACNKDAEISQHASFPIEVDCGPEFLTGSTRLKSGTAQKLILNMISTLSMVGIGKVYNNLMVDVKATNEKLVERSKRIIMQATEADYETAAAAFEEADQNVKLAIVMLLTDSTKDEAQAKLATAQVFVKTALGGEK</sequence>
<dbReference type="InterPro" id="IPR001347">
    <property type="entry name" value="SIS_dom"/>
</dbReference>
<evidence type="ECO:0000256" key="3">
    <source>
        <dbReference type="ARBA" id="ARBA00023277"/>
    </source>
</evidence>
<dbReference type="NCBIfam" id="NF003915">
    <property type="entry name" value="PRK05441.1"/>
    <property type="match status" value="1"/>
</dbReference>
<protein>
    <recommendedName>
        <fullName evidence="9 12">N-acetylmuramic acid 6-phosphate etherase</fullName>
        <shortName evidence="12">MurNAc-6-P etherase</shortName>
        <ecNumber evidence="8 12">4.2.1.126</ecNumber>
    </recommendedName>
    <alternativeName>
        <fullName evidence="11 12">N-acetylmuramic acid 6-phosphate hydrolase</fullName>
    </alternativeName>
    <alternativeName>
        <fullName evidence="10 12">N-acetylmuramic acid 6-phosphate lyase</fullName>
    </alternativeName>
</protein>
<dbReference type="InterPro" id="IPR005488">
    <property type="entry name" value="Etherase_MurQ"/>
</dbReference>
<dbReference type="GO" id="GO:0046348">
    <property type="term" value="P:amino sugar catabolic process"/>
    <property type="evidence" value="ECO:0007669"/>
    <property type="project" value="InterPro"/>
</dbReference>
<dbReference type="PROSITE" id="PS01272">
    <property type="entry name" value="GCKR"/>
    <property type="match status" value="1"/>
</dbReference>
<comment type="pathway">
    <text evidence="6">Cell wall biogenesis.</text>
</comment>
<dbReference type="EC" id="4.2.1.126" evidence="8 12"/>
<dbReference type="GO" id="GO:0097173">
    <property type="term" value="P:N-acetylmuramic acid catabolic process"/>
    <property type="evidence" value="ECO:0007669"/>
    <property type="project" value="UniProtKB-UniPathway"/>
</dbReference>
<evidence type="ECO:0000256" key="1">
    <source>
        <dbReference type="ARBA" id="ARBA00011738"/>
    </source>
</evidence>
<dbReference type="InterPro" id="IPR005486">
    <property type="entry name" value="Glucokinase_regulatory_CS"/>
</dbReference>
<dbReference type="PROSITE" id="PS51464">
    <property type="entry name" value="SIS"/>
    <property type="match status" value="1"/>
</dbReference>
<evidence type="ECO:0000256" key="7">
    <source>
        <dbReference type="ARBA" id="ARBA00061234"/>
    </source>
</evidence>
<evidence type="ECO:0000256" key="9">
    <source>
        <dbReference type="ARBA" id="ARBA00070061"/>
    </source>
</evidence>
<evidence type="ECO:0000256" key="4">
    <source>
        <dbReference type="ARBA" id="ARBA00051747"/>
    </source>
</evidence>
<evidence type="ECO:0000256" key="11">
    <source>
        <dbReference type="ARBA" id="ARBA00084049"/>
    </source>
</evidence>
<dbReference type="UniPathway" id="UPA00342"/>
<dbReference type="Pfam" id="PF22645">
    <property type="entry name" value="GKRP_SIS_N"/>
    <property type="match status" value="1"/>
</dbReference>
<dbReference type="Gene3D" id="3.40.50.10490">
    <property type="entry name" value="Glucose-6-phosphate isomerase like protein, domain 1"/>
    <property type="match status" value="1"/>
</dbReference>
<dbReference type="HAMAP" id="MF_00068">
    <property type="entry name" value="MurQ"/>
    <property type="match status" value="1"/>
</dbReference>
<dbReference type="Proteomes" id="UP000004835">
    <property type="component" value="Unassembled WGS sequence"/>
</dbReference>
<comment type="pathway">
    <text evidence="5">Amino-sugar metabolism; 1,6-anhydro-N-acetylmuramate degradation.</text>
</comment>
<dbReference type="SUPFAM" id="SSF53697">
    <property type="entry name" value="SIS domain"/>
    <property type="match status" value="1"/>
</dbReference>
<dbReference type="PANTHER" id="PTHR10088">
    <property type="entry name" value="GLUCOKINASE REGULATORY PROTEIN"/>
    <property type="match status" value="1"/>
</dbReference>
<comment type="function">
    <text evidence="12">Specifically catalyzes the cleavage of the D-lactyl ether substituent of MurNAc 6-phosphate, producing GlcNAc 6-phosphate and D-lactate.</text>
</comment>
<feature type="active site" evidence="12">
    <location>
        <position position="120"/>
    </location>
</feature>
<dbReference type="NCBIfam" id="TIGR00274">
    <property type="entry name" value="N-acetylmuramic acid 6-phosphate etherase"/>
    <property type="match status" value="1"/>
</dbReference>
<comment type="caution">
    <text evidence="14">The sequence shown here is derived from an EMBL/GenBank/DDBJ whole genome shotgun (WGS) entry which is preliminary data.</text>
</comment>
<feature type="active site" description="Proton donor" evidence="12">
    <location>
        <position position="89"/>
    </location>
</feature>
<dbReference type="FunFam" id="1.10.8.1080:FF:000001">
    <property type="entry name" value="N-acetylmuramic acid 6-phosphate etherase"/>
    <property type="match status" value="1"/>
</dbReference>
<evidence type="ECO:0000256" key="10">
    <source>
        <dbReference type="ARBA" id="ARBA00077905"/>
    </source>
</evidence>
<dbReference type="Gene3D" id="1.10.8.1080">
    <property type="match status" value="1"/>
</dbReference>
<name>F0EGA1_ENTCA</name>
<proteinExistence type="inferred from homology"/>
<dbReference type="CDD" id="cd05007">
    <property type="entry name" value="SIS_Etherase"/>
    <property type="match status" value="1"/>
</dbReference>
<evidence type="ECO:0000313" key="15">
    <source>
        <dbReference type="Proteomes" id="UP000004835"/>
    </source>
</evidence>
<evidence type="ECO:0000256" key="12">
    <source>
        <dbReference type="HAMAP-Rule" id="MF_00068"/>
    </source>
</evidence>
<comment type="pathway">
    <text evidence="12">Amino-sugar metabolism; N-acetylmuramate degradation.</text>
</comment>
<gene>
    <name evidence="12 14" type="primary">murQ</name>
    <name evidence="14" type="ORF">HMPREF9087_0198</name>
</gene>
<feature type="domain" description="SIS" evidence="13">
    <location>
        <begin position="61"/>
        <end position="224"/>
    </location>
</feature>
<dbReference type="EMBL" id="AEWT01000002">
    <property type="protein sequence ID" value="EGC70821.1"/>
    <property type="molecule type" value="Genomic_DNA"/>
</dbReference>
<organism evidence="14 15">
    <name type="scientific">Enterococcus casseliflavus ATCC 12755</name>
    <dbReference type="NCBI Taxonomy" id="888066"/>
    <lineage>
        <taxon>Bacteria</taxon>
        <taxon>Bacillati</taxon>
        <taxon>Bacillota</taxon>
        <taxon>Bacilli</taxon>
        <taxon>Lactobacillales</taxon>
        <taxon>Enterococcaceae</taxon>
        <taxon>Enterococcus</taxon>
    </lineage>
</organism>